<dbReference type="InterPro" id="IPR003961">
    <property type="entry name" value="FN3_dom"/>
</dbReference>
<feature type="transmembrane region" description="Helical" evidence="1">
    <location>
        <begin position="249"/>
        <end position="272"/>
    </location>
</feature>
<dbReference type="SUPFAM" id="SSF49265">
    <property type="entry name" value="Fibronectin type III"/>
    <property type="match status" value="1"/>
</dbReference>
<dbReference type="CDD" id="cd00063">
    <property type="entry name" value="FN3"/>
    <property type="match status" value="1"/>
</dbReference>
<dbReference type="InterPro" id="IPR013783">
    <property type="entry name" value="Ig-like_fold"/>
</dbReference>
<dbReference type="Gene3D" id="2.60.40.10">
    <property type="entry name" value="Immunoglobulins"/>
    <property type="match status" value="2"/>
</dbReference>
<comment type="caution">
    <text evidence="4">The sequence shown here is derived from an EMBL/GenBank/DDBJ whole genome shotgun (WGS) entry which is preliminary data.</text>
</comment>
<dbReference type="PANTHER" id="PTHR23278:SF19">
    <property type="entry name" value="OBSCURIN"/>
    <property type="match status" value="1"/>
</dbReference>
<dbReference type="EMBL" id="BPLQ01002033">
    <property type="protein sequence ID" value="GIX88049.1"/>
    <property type="molecule type" value="Genomic_DNA"/>
</dbReference>
<evidence type="ECO:0000259" key="3">
    <source>
        <dbReference type="PROSITE" id="PS50853"/>
    </source>
</evidence>
<keyword evidence="1" id="KW-0472">Membrane</keyword>
<dbReference type="PANTHER" id="PTHR23278">
    <property type="entry name" value="SIDESTEP PROTEIN"/>
    <property type="match status" value="1"/>
</dbReference>
<dbReference type="SUPFAM" id="SSF48726">
    <property type="entry name" value="Immunoglobulin"/>
    <property type="match status" value="1"/>
</dbReference>
<evidence type="ECO:0000313" key="4">
    <source>
        <dbReference type="EMBL" id="GIX88049.1"/>
    </source>
</evidence>
<reference evidence="4 5" key="1">
    <citation type="submission" date="2021-06" db="EMBL/GenBank/DDBJ databases">
        <title>Caerostris darwini draft genome.</title>
        <authorList>
            <person name="Kono N."/>
            <person name="Arakawa K."/>
        </authorList>
    </citation>
    <scope>NUCLEOTIDE SEQUENCE [LARGE SCALE GENOMIC DNA]</scope>
</reference>
<dbReference type="Proteomes" id="UP001054837">
    <property type="component" value="Unassembled WGS sequence"/>
</dbReference>
<gene>
    <name evidence="4" type="primary">AVEN_83960_1</name>
    <name evidence="4" type="ORF">CDAR_291921</name>
</gene>
<organism evidence="4 5">
    <name type="scientific">Caerostris darwini</name>
    <dbReference type="NCBI Taxonomy" id="1538125"/>
    <lineage>
        <taxon>Eukaryota</taxon>
        <taxon>Metazoa</taxon>
        <taxon>Ecdysozoa</taxon>
        <taxon>Arthropoda</taxon>
        <taxon>Chelicerata</taxon>
        <taxon>Arachnida</taxon>
        <taxon>Araneae</taxon>
        <taxon>Araneomorphae</taxon>
        <taxon>Entelegynae</taxon>
        <taxon>Araneoidea</taxon>
        <taxon>Araneidae</taxon>
        <taxon>Caerostris</taxon>
    </lineage>
</organism>
<dbReference type="AlphaFoldDB" id="A0AAV4NWN4"/>
<evidence type="ECO:0000313" key="5">
    <source>
        <dbReference type="Proteomes" id="UP001054837"/>
    </source>
</evidence>
<feature type="domain" description="Ig-like" evidence="2">
    <location>
        <begin position="40"/>
        <end position="113"/>
    </location>
</feature>
<dbReference type="PROSITE" id="PS50835">
    <property type="entry name" value="IG_LIKE"/>
    <property type="match status" value="1"/>
</dbReference>
<evidence type="ECO:0000256" key="1">
    <source>
        <dbReference type="SAM" id="Phobius"/>
    </source>
</evidence>
<keyword evidence="1" id="KW-1133">Transmembrane helix</keyword>
<name>A0AAV4NWN4_9ARAC</name>
<dbReference type="InterPro" id="IPR036179">
    <property type="entry name" value="Ig-like_dom_sf"/>
</dbReference>
<dbReference type="InterPro" id="IPR036116">
    <property type="entry name" value="FN3_sf"/>
</dbReference>
<dbReference type="PROSITE" id="PS50853">
    <property type="entry name" value="FN3"/>
    <property type="match status" value="1"/>
</dbReference>
<dbReference type="SMART" id="SM00060">
    <property type="entry name" value="FN3"/>
    <property type="match status" value="1"/>
</dbReference>
<accession>A0AAV4NWN4</accession>
<proteinExistence type="predicted"/>
<evidence type="ECO:0000259" key="2">
    <source>
        <dbReference type="PROSITE" id="PS50835"/>
    </source>
</evidence>
<dbReference type="InterPro" id="IPR007110">
    <property type="entry name" value="Ig-like_dom"/>
</dbReference>
<protein>
    <submittedName>
        <fullName evidence="4">Ig-like domain-containing protein</fullName>
    </submittedName>
</protein>
<sequence length="287" mass="32265">MVCMTLLKSSLSNSHGSHETSTNMNSNIRMLHNKSEKNAPVCREGLQKTYAVSADEMERIECQVDADPSKVDFKWSFSNTADRHYNVSFTSAGLRSVATYTPRSARDYGTLYCWGKNSVGEQQMPCIFTIIPMGPPETLQNCTSTNVTMTSVTILCVRGPRQDPDLKYNLEMFMYHSHEMIYQTSSLRPYFVITNLSPGTEFLFVVYAVNHNGKSSPVMVRVWTRRSPTEERVFLEKNSTEEPSIDHSWIGPSLLIAVALCCFLMFTGAAIWSKLRGGPGCQKCKCT</sequence>
<keyword evidence="1" id="KW-0812">Transmembrane</keyword>
<keyword evidence="5" id="KW-1185">Reference proteome</keyword>
<feature type="domain" description="Fibronectin type-III" evidence="3">
    <location>
        <begin position="135"/>
        <end position="232"/>
    </location>
</feature>